<evidence type="ECO:0000259" key="12">
    <source>
        <dbReference type="PROSITE" id="PS50157"/>
    </source>
</evidence>
<dbReference type="GO" id="GO:0006357">
    <property type="term" value="P:regulation of transcription by RNA polymerase II"/>
    <property type="evidence" value="ECO:0007669"/>
    <property type="project" value="TreeGrafter"/>
</dbReference>
<dbReference type="EMBL" id="VDEP01000478">
    <property type="protein sequence ID" value="KAA1072535.1"/>
    <property type="molecule type" value="Genomic_DNA"/>
</dbReference>
<evidence type="ECO:0000313" key="13">
    <source>
        <dbReference type="EMBL" id="KAA1072535.1"/>
    </source>
</evidence>
<dbReference type="GO" id="GO:0003677">
    <property type="term" value="F:DNA binding"/>
    <property type="evidence" value="ECO:0007669"/>
    <property type="project" value="UniProtKB-KW"/>
</dbReference>
<keyword evidence="5" id="KW-0862">Zinc</keyword>
<feature type="compositionally biased region" description="Low complexity" evidence="11">
    <location>
        <begin position="426"/>
        <end position="438"/>
    </location>
</feature>
<keyword evidence="3" id="KW-0677">Repeat</keyword>
<name>A0A5B0M735_PUCGR</name>
<dbReference type="AlphaFoldDB" id="A0A5B0M735"/>
<evidence type="ECO:0000256" key="10">
    <source>
        <dbReference type="PROSITE-ProRule" id="PRU00042"/>
    </source>
</evidence>
<evidence type="ECO:0000256" key="4">
    <source>
        <dbReference type="ARBA" id="ARBA00022771"/>
    </source>
</evidence>
<proteinExistence type="predicted"/>
<feature type="domain" description="C2H2-type" evidence="12">
    <location>
        <begin position="366"/>
        <end position="397"/>
    </location>
</feature>
<feature type="compositionally biased region" description="Basic and acidic residues" evidence="11">
    <location>
        <begin position="530"/>
        <end position="540"/>
    </location>
</feature>
<dbReference type="SUPFAM" id="SSF57667">
    <property type="entry name" value="beta-beta-alpha zinc fingers"/>
    <property type="match status" value="2"/>
</dbReference>
<dbReference type="SMART" id="SM00355">
    <property type="entry name" value="ZnF_C2H2"/>
    <property type="match status" value="10"/>
</dbReference>
<dbReference type="InterPro" id="IPR036236">
    <property type="entry name" value="Znf_C2H2_sf"/>
</dbReference>
<feature type="domain" description="C2H2-type" evidence="12">
    <location>
        <begin position="240"/>
        <end position="269"/>
    </location>
</feature>
<feature type="region of interest" description="Disordered" evidence="11">
    <location>
        <begin position="418"/>
        <end position="442"/>
    </location>
</feature>
<dbReference type="Gene3D" id="3.30.160.60">
    <property type="entry name" value="Classic Zinc Finger"/>
    <property type="match status" value="5"/>
</dbReference>
<feature type="region of interest" description="Disordered" evidence="11">
    <location>
        <begin position="495"/>
        <end position="540"/>
    </location>
</feature>
<evidence type="ECO:0000256" key="3">
    <source>
        <dbReference type="ARBA" id="ARBA00022737"/>
    </source>
</evidence>
<dbReference type="PROSITE" id="PS50157">
    <property type="entry name" value="ZINC_FINGER_C2H2_2"/>
    <property type="match status" value="4"/>
</dbReference>
<keyword evidence="6" id="KW-0805">Transcription regulation</keyword>
<evidence type="ECO:0000256" key="9">
    <source>
        <dbReference type="ARBA" id="ARBA00023242"/>
    </source>
</evidence>
<keyword evidence="2" id="KW-0479">Metal-binding</keyword>
<sequence length="579" mass="65514">MIRSSGRKTKRKQPDSEPDSDSESESERSSTTPETASSYSATTSESGSGSCTDSDQEPSSHLPQLVIINGKLIDSRNKQADQHPQQGAQKQRKYFCHWEGCQKSYTKPVRLEEHVRSHTNERPFGCPTCPAAYRRETHLTAHMRMHLPESSRPLLCGWQAATLASSSSSSTTTTSTASPEACPRRFWTQQQLRIHRENVHEGKKGQPKLRCDHCPQEFLKHRALRAHLLDAHCPQGTKPYMCPHPNCGFSFANPSRLRKHERTHEPNRYTCVHHDCLNNPSLSLQQRSFSSWTDLQRHTRDSHPFRCPEQDCSRNKKPFKSLRSLKQHLQVYHPPAQPHREGEEEEEEPMTAPGILASSARNTGAFICTQYPPCTRAYKSARALQRHVNLIHLIDRHTSCPFPGCSFSSAFPSGLAKHIKSKHPSQDPALPSSSAPLPKRSKLTRVQKLAQIDVLTGIGYSDPLPPDTNNKLIQSTFRKFACPFFKLNITLHSDPHHHPHATESEEVSVQAPQPNQKDPTLNSAPGDPNPTEKNEIDGERSTEKCLFRFNRIYDIQRHLNSHHSLTVDRETLKDFFGLP</sequence>
<dbReference type="Proteomes" id="UP000325313">
    <property type="component" value="Unassembled WGS sequence"/>
</dbReference>
<dbReference type="GO" id="GO:0005634">
    <property type="term" value="C:nucleus"/>
    <property type="evidence" value="ECO:0007669"/>
    <property type="project" value="UniProtKB-SubCell"/>
</dbReference>
<evidence type="ECO:0000256" key="8">
    <source>
        <dbReference type="ARBA" id="ARBA00023163"/>
    </source>
</evidence>
<comment type="caution">
    <text evidence="13">The sequence shown here is derived from an EMBL/GenBank/DDBJ whole genome shotgun (WGS) entry which is preliminary data.</text>
</comment>
<feature type="compositionally biased region" description="Basic residues" evidence="11">
    <location>
        <begin position="1"/>
        <end position="11"/>
    </location>
</feature>
<evidence type="ECO:0000256" key="1">
    <source>
        <dbReference type="ARBA" id="ARBA00004123"/>
    </source>
</evidence>
<dbReference type="Pfam" id="PF00096">
    <property type="entry name" value="zf-C2H2"/>
    <property type="match status" value="2"/>
</dbReference>
<organism evidence="13 14">
    <name type="scientific">Puccinia graminis f. sp. tritici</name>
    <dbReference type="NCBI Taxonomy" id="56615"/>
    <lineage>
        <taxon>Eukaryota</taxon>
        <taxon>Fungi</taxon>
        <taxon>Dikarya</taxon>
        <taxon>Basidiomycota</taxon>
        <taxon>Pucciniomycotina</taxon>
        <taxon>Pucciniomycetes</taxon>
        <taxon>Pucciniales</taxon>
        <taxon>Pucciniaceae</taxon>
        <taxon>Puccinia</taxon>
    </lineage>
</organism>
<reference evidence="13 14" key="1">
    <citation type="submission" date="2019-05" db="EMBL/GenBank/DDBJ databases">
        <title>Emergence of the Ug99 lineage of the wheat stem rust pathogen through somatic hybridization.</title>
        <authorList>
            <person name="Li F."/>
            <person name="Upadhyaya N.M."/>
            <person name="Sperschneider J."/>
            <person name="Matny O."/>
            <person name="Nguyen-Phuc H."/>
            <person name="Mago R."/>
            <person name="Raley C."/>
            <person name="Miller M.E."/>
            <person name="Silverstein K.A.T."/>
            <person name="Henningsen E."/>
            <person name="Hirsch C.D."/>
            <person name="Visser B."/>
            <person name="Pretorius Z.A."/>
            <person name="Steffenson B.J."/>
            <person name="Schwessinger B."/>
            <person name="Dodds P.N."/>
            <person name="Figueroa M."/>
        </authorList>
    </citation>
    <scope>NUCLEOTIDE SEQUENCE [LARGE SCALE GENOMIC DNA]</scope>
    <source>
        <strain evidence="13 14">Ug99</strain>
    </source>
</reference>
<gene>
    <name evidence="13" type="primary">PZF1_2</name>
    <name evidence="13" type="ORF">PGTUg99_013329</name>
</gene>
<accession>A0A5B0M735</accession>
<dbReference type="PANTHER" id="PTHR46179">
    <property type="entry name" value="ZINC FINGER PROTEIN"/>
    <property type="match status" value="1"/>
</dbReference>
<dbReference type="FunFam" id="3.30.160.60:FF:000322">
    <property type="entry name" value="GDNF-inducible zinc finger protein 1"/>
    <property type="match status" value="1"/>
</dbReference>
<evidence type="ECO:0000256" key="11">
    <source>
        <dbReference type="SAM" id="MobiDB-lite"/>
    </source>
</evidence>
<evidence type="ECO:0000256" key="5">
    <source>
        <dbReference type="ARBA" id="ARBA00022833"/>
    </source>
</evidence>
<feature type="compositionally biased region" description="Low complexity" evidence="11">
    <location>
        <begin position="29"/>
        <end position="53"/>
    </location>
</feature>
<feature type="domain" description="C2H2-type" evidence="12">
    <location>
        <begin position="124"/>
        <end position="151"/>
    </location>
</feature>
<evidence type="ECO:0000256" key="6">
    <source>
        <dbReference type="ARBA" id="ARBA00023015"/>
    </source>
</evidence>
<feature type="region of interest" description="Disordered" evidence="11">
    <location>
        <begin position="1"/>
        <end position="60"/>
    </location>
</feature>
<comment type="subcellular location">
    <subcellularLocation>
        <location evidence="1">Nucleus</location>
    </subcellularLocation>
</comment>
<keyword evidence="4 10" id="KW-0863">Zinc-finger</keyword>
<keyword evidence="8" id="KW-0804">Transcription</keyword>
<dbReference type="PROSITE" id="PS00028">
    <property type="entry name" value="ZINC_FINGER_C2H2_1"/>
    <property type="match status" value="3"/>
</dbReference>
<dbReference type="PANTHER" id="PTHR46179:SF13">
    <property type="entry name" value="C2H2-TYPE DOMAIN-CONTAINING PROTEIN"/>
    <property type="match status" value="1"/>
</dbReference>
<dbReference type="GO" id="GO:0008270">
    <property type="term" value="F:zinc ion binding"/>
    <property type="evidence" value="ECO:0007669"/>
    <property type="project" value="UniProtKB-KW"/>
</dbReference>
<protein>
    <submittedName>
        <fullName evidence="13">Strongly-conserved Zn-finger binding protein (TFIIIA)</fullName>
    </submittedName>
</protein>
<dbReference type="InterPro" id="IPR013087">
    <property type="entry name" value="Znf_C2H2_type"/>
</dbReference>
<feature type="domain" description="C2H2-type" evidence="12">
    <location>
        <begin position="94"/>
        <end position="123"/>
    </location>
</feature>
<evidence type="ECO:0000313" key="14">
    <source>
        <dbReference type="Proteomes" id="UP000325313"/>
    </source>
</evidence>
<feature type="compositionally biased region" description="Polar residues" evidence="11">
    <location>
        <begin position="510"/>
        <end position="523"/>
    </location>
</feature>
<evidence type="ECO:0000256" key="7">
    <source>
        <dbReference type="ARBA" id="ARBA00023125"/>
    </source>
</evidence>
<evidence type="ECO:0000256" key="2">
    <source>
        <dbReference type="ARBA" id="ARBA00022723"/>
    </source>
</evidence>
<dbReference type="InterPro" id="IPR051061">
    <property type="entry name" value="Zinc_finger_trans_reg"/>
</dbReference>
<keyword evidence="7" id="KW-0238">DNA-binding</keyword>
<keyword evidence="9" id="KW-0539">Nucleus</keyword>